<feature type="region of interest" description="Disordered" evidence="7">
    <location>
        <begin position="66"/>
        <end position="103"/>
    </location>
</feature>
<dbReference type="PROSITE" id="PS51892">
    <property type="entry name" value="SUBTILASE"/>
    <property type="match status" value="1"/>
</dbReference>
<comment type="caution">
    <text evidence="10">The sequence shown here is derived from an EMBL/GenBank/DDBJ whole genome shotgun (WGS) entry which is preliminary data.</text>
</comment>
<evidence type="ECO:0000313" key="11">
    <source>
        <dbReference type="Proteomes" id="UP000617402"/>
    </source>
</evidence>
<dbReference type="Gene3D" id="2.60.120.380">
    <property type="match status" value="3"/>
</dbReference>
<dbReference type="InterPro" id="IPR003961">
    <property type="entry name" value="FN3_dom"/>
</dbReference>
<feature type="compositionally biased region" description="Polar residues" evidence="7">
    <location>
        <begin position="1432"/>
        <end position="1456"/>
    </location>
</feature>
<dbReference type="PROSITE" id="PS00136">
    <property type="entry name" value="SUBTILASE_ASP"/>
    <property type="match status" value="1"/>
</dbReference>
<feature type="region of interest" description="Disordered" evidence="7">
    <location>
        <begin position="1374"/>
        <end position="1507"/>
    </location>
</feature>
<dbReference type="Pfam" id="PF04151">
    <property type="entry name" value="PPC"/>
    <property type="match status" value="2"/>
</dbReference>
<feature type="compositionally biased region" description="Low complexity" evidence="7">
    <location>
        <begin position="1481"/>
        <end position="1495"/>
    </location>
</feature>
<feature type="compositionally biased region" description="Polar residues" evidence="7">
    <location>
        <begin position="70"/>
        <end position="91"/>
    </location>
</feature>
<feature type="active site" description="Charge relay system" evidence="5">
    <location>
        <position position="262"/>
    </location>
</feature>
<accession>A0ABR7T2C0</accession>
<sequence length="1507" mass="161548">MNRYVHRITSIALSTTLLFSMITPGFASTSNTSTAIKTTVVQPQVPNKTSFKDKLKAMLDQLHAQEKNRPTANAKSLASANKTSTNVTGTSDKPRKSARPVEQTAKRLGIPLQKSDKTKAVAAKATFGKISTASAAAYAPDELIVKYKPGVDQNKIRKVYSLKSTKKFNSIGSELVKLPKGTSVSTMMQKMKKDPTILSVQPNYKYRLTDIPNDAYFSELWGLNNTGQPILGNLGAPDVDINAPEAWNITKGSPSVVAAVIDTGIDFSHPDLQQAAWVNPGEIPGDGIDNDQNGYVDDVNGWDFYYNDNTLFHPNDGGYSDSDYHGTHVAGTIAAASNNEIGVAGIAPNVKIMSLKFIGPDGFGSTSNAISAIEYAKQMGATLANNSWGGGGYDPALKEAIDSFGKLFVCAAGNDGKNTDLSPTYPACYDSSNIISVAALTNWGWLAGFSNYGVNTVDVAAPGHLIKSTLPGNSYDYYSGTSMATPHVTGTAALLYSQNPGLSATDVINRLKNTGTPLGSLQGYVGSGRMINAYNALTNSGPISDNDIPGVPFKDAFVEENLTEQSDTDDVYSVYLEQGQPFSINLSGQSGTDFDLYLYSPYATTVNNSEGMLAFSENVASSEESIKYTAPESGVYYIDVYTYKGTGSYYLYTGNGPGVYEDTSSQLQYSGPWANLSGAYSNGTAKQINARGSVELTFVGSRFEWIGMKNSNQGIANVYLDGKLVGSPSLYSSTTATQQKVFQYATRPGKHNVKIEWTGKCDPSGRKSGTNINIDALVASWDNVPPSAPTMETVFYEPFMHAAGVYWTASNIEDLQGFHVYRRLKGETNFAKLTTVPVVDTYFYDAKAVPGNVYEYAVSAVDYSKNESDKSKPFEFACDDNIPGFPMKTSSVTGYLDDVNFNSTDFSDVWSIDLDANKTYSFGLKGADGTDFDLALFGPDAKDVFNDNILRSGGTFGSEEYFSYPVNQSGKYYIWVVGFSGSGNYTLTVNSKPTVYDDDIPGVPLQNNKASDMVDKLDADDVYAISLSAGDTINAQMSTCTKNPDHTMGLYLFPPQSTTVNPELPGYIPNVAGAYGDYDTQSISFSYTVPTTGVYYLDVNGSYSFGGTPYDLAVDILDNLPPVISTVSPANGATVGGQLTISGTANDNKVVSSVKVACSFNTQSGTVTKNIEIPNANTTNTFNFSTIVNLKNEGAVDGSVTTVDLYAVDAKGNTSQHVTRTYTYKAPTIKRVEESAATISGTWTAVTGTSYSGSSAKYATTTGAYAQYTFTGTGIRWIGYKNNTMGYADVYIDGTKVASNVDLYSSTAAYQQTLYENLSLPNTSHTIKIVRNGTKNASSTNSYINLDAFDVITDLSVAQKTNLKQQKIEQLTNLETVQTPETPTDKTKIEQGNQQEASQQNNQNNTQTPVTPSSSTQEQSSNPQTSSSNTQAPSSNPQTPNSNTQTPAADPQTPSSDVEAPATNPQTLNPDAQAPTPEPQTPSSDTQTPSSNSQTASSDIQSTTVNP</sequence>
<dbReference type="PROSITE" id="PS50853">
    <property type="entry name" value="FN3"/>
    <property type="match status" value="1"/>
</dbReference>
<evidence type="ECO:0000256" key="6">
    <source>
        <dbReference type="RuleBase" id="RU003355"/>
    </source>
</evidence>
<dbReference type="PANTHER" id="PTHR43399:SF4">
    <property type="entry name" value="CELL WALL-ASSOCIATED PROTEASE"/>
    <property type="match status" value="1"/>
</dbReference>
<name>A0ABR7T2C0_HELCL</name>
<dbReference type="PROSITE" id="PS00137">
    <property type="entry name" value="SUBTILASE_HIS"/>
    <property type="match status" value="1"/>
</dbReference>
<feature type="compositionally biased region" description="Polar residues" evidence="7">
    <location>
        <begin position="1496"/>
        <end position="1507"/>
    </location>
</feature>
<feature type="domain" description="Fibronectin type-III" evidence="9">
    <location>
        <begin position="785"/>
        <end position="881"/>
    </location>
</feature>
<dbReference type="InterPro" id="IPR013783">
    <property type="entry name" value="Ig-like_fold"/>
</dbReference>
<reference evidence="10 11" key="1">
    <citation type="submission" date="2020-07" db="EMBL/GenBank/DDBJ databases">
        <title>Draft whole-genome sequence of Heliobacterium chlorum DSM 3682, type strain.</title>
        <authorList>
            <person name="Kyndt J.A."/>
            <person name="Meyer T.E."/>
            <person name="Imhoff J.F."/>
        </authorList>
    </citation>
    <scope>NUCLEOTIDE SEQUENCE [LARGE SCALE GENOMIC DNA]</scope>
    <source>
        <strain evidence="10 11">DSM 3682</strain>
    </source>
</reference>
<dbReference type="InterPro" id="IPR022398">
    <property type="entry name" value="Peptidase_S8_His-AS"/>
</dbReference>
<evidence type="ECO:0000256" key="3">
    <source>
        <dbReference type="ARBA" id="ARBA00022801"/>
    </source>
</evidence>
<dbReference type="RefSeq" id="WP_188039599.1">
    <property type="nucleotide sequence ID" value="NZ_JACVHF010000006.1"/>
</dbReference>
<dbReference type="SUPFAM" id="SSF49265">
    <property type="entry name" value="Fibronectin type III"/>
    <property type="match status" value="1"/>
</dbReference>
<dbReference type="InterPro" id="IPR000209">
    <property type="entry name" value="Peptidase_S8/S53_dom"/>
</dbReference>
<dbReference type="InterPro" id="IPR015500">
    <property type="entry name" value="Peptidase_S8_subtilisin-rel"/>
</dbReference>
<evidence type="ECO:0000256" key="8">
    <source>
        <dbReference type="SAM" id="SignalP"/>
    </source>
</evidence>
<dbReference type="SUPFAM" id="SSF89260">
    <property type="entry name" value="Collagen-binding domain"/>
    <property type="match status" value="2"/>
</dbReference>
<dbReference type="Pfam" id="PF00082">
    <property type="entry name" value="Peptidase_S8"/>
    <property type="match status" value="1"/>
</dbReference>
<feature type="compositionally biased region" description="Low complexity" evidence="7">
    <location>
        <begin position="1391"/>
        <end position="1431"/>
    </location>
</feature>
<feature type="chain" id="PRO_5046737026" evidence="8">
    <location>
        <begin position="28"/>
        <end position="1507"/>
    </location>
</feature>
<dbReference type="PRINTS" id="PR00723">
    <property type="entry name" value="SUBTILISIN"/>
</dbReference>
<evidence type="ECO:0000256" key="4">
    <source>
        <dbReference type="ARBA" id="ARBA00022825"/>
    </source>
</evidence>
<dbReference type="PROSITE" id="PS00138">
    <property type="entry name" value="SUBTILASE_SER"/>
    <property type="match status" value="1"/>
</dbReference>
<dbReference type="Pfam" id="PF22148">
    <property type="entry name" value="Fervidolysin_NPro-like"/>
    <property type="match status" value="1"/>
</dbReference>
<evidence type="ECO:0000256" key="5">
    <source>
        <dbReference type="PROSITE-ProRule" id="PRU01240"/>
    </source>
</evidence>
<dbReference type="InterPro" id="IPR051048">
    <property type="entry name" value="Peptidase_S8/S53_subtilisin"/>
</dbReference>
<feature type="active site" description="Charge relay system" evidence="5">
    <location>
        <position position="482"/>
    </location>
</feature>
<gene>
    <name evidence="10" type="ORF">H1S01_08165</name>
</gene>
<dbReference type="InterPro" id="IPR034204">
    <property type="entry name" value="PfSUB1-like_cat_dom"/>
</dbReference>
<keyword evidence="11" id="KW-1185">Reference proteome</keyword>
<dbReference type="InterPro" id="IPR023827">
    <property type="entry name" value="Peptidase_S8_Asp-AS"/>
</dbReference>
<evidence type="ECO:0000256" key="2">
    <source>
        <dbReference type="ARBA" id="ARBA00022670"/>
    </source>
</evidence>
<evidence type="ECO:0000256" key="1">
    <source>
        <dbReference type="ARBA" id="ARBA00011073"/>
    </source>
</evidence>
<organism evidence="10 11">
    <name type="scientific">Heliobacterium chlorum</name>
    <dbReference type="NCBI Taxonomy" id="2698"/>
    <lineage>
        <taxon>Bacteria</taxon>
        <taxon>Bacillati</taxon>
        <taxon>Bacillota</taxon>
        <taxon>Clostridia</taxon>
        <taxon>Eubacteriales</taxon>
        <taxon>Heliobacteriaceae</taxon>
        <taxon>Heliobacterium</taxon>
    </lineage>
</organism>
<keyword evidence="3 5" id="KW-0378">Hydrolase</keyword>
<dbReference type="InterPro" id="IPR036852">
    <property type="entry name" value="Peptidase_S8/S53_dom_sf"/>
</dbReference>
<feature type="active site" description="Charge relay system" evidence="5">
    <location>
        <position position="325"/>
    </location>
</feature>
<dbReference type="Proteomes" id="UP000617402">
    <property type="component" value="Unassembled WGS sequence"/>
</dbReference>
<dbReference type="InterPro" id="IPR023828">
    <property type="entry name" value="Peptidase_S8_Ser-AS"/>
</dbReference>
<dbReference type="InterPro" id="IPR007280">
    <property type="entry name" value="Peptidase_C_arc/bac"/>
</dbReference>
<dbReference type="InterPro" id="IPR036116">
    <property type="entry name" value="FN3_sf"/>
</dbReference>
<evidence type="ECO:0000259" key="9">
    <source>
        <dbReference type="PROSITE" id="PS50853"/>
    </source>
</evidence>
<dbReference type="Gene3D" id="3.40.50.200">
    <property type="entry name" value="Peptidase S8/S53 domain"/>
    <property type="match status" value="1"/>
</dbReference>
<dbReference type="Gene3D" id="2.60.120.260">
    <property type="entry name" value="Galactose-binding domain-like"/>
    <property type="match status" value="2"/>
</dbReference>
<dbReference type="Gene3D" id="2.60.40.10">
    <property type="entry name" value="Immunoglobulins"/>
    <property type="match status" value="1"/>
</dbReference>
<keyword evidence="2 5" id="KW-0645">Protease</keyword>
<feature type="signal peptide" evidence="8">
    <location>
        <begin position="1"/>
        <end position="27"/>
    </location>
</feature>
<comment type="similarity">
    <text evidence="1 5 6">Belongs to the peptidase S8 family.</text>
</comment>
<dbReference type="CDD" id="cd07473">
    <property type="entry name" value="Peptidases_S8_Subtilisin_like"/>
    <property type="match status" value="1"/>
</dbReference>
<dbReference type="PANTHER" id="PTHR43399">
    <property type="entry name" value="SUBTILISIN-RELATED"/>
    <property type="match status" value="1"/>
</dbReference>
<proteinExistence type="inferred from homology"/>
<keyword evidence="4 5" id="KW-0720">Serine protease</keyword>
<dbReference type="InterPro" id="IPR054399">
    <property type="entry name" value="Fervidolysin-like_N_prodom"/>
</dbReference>
<protein>
    <submittedName>
        <fullName evidence="10">S8 family serine peptidase</fullName>
    </submittedName>
</protein>
<dbReference type="EMBL" id="JACVHF010000006">
    <property type="protein sequence ID" value="MBC9784485.1"/>
    <property type="molecule type" value="Genomic_DNA"/>
</dbReference>
<keyword evidence="8" id="KW-0732">Signal</keyword>
<evidence type="ECO:0000313" key="10">
    <source>
        <dbReference type="EMBL" id="MBC9784485.1"/>
    </source>
</evidence>
<dbReference type="SUPFAM" id="SSF52743">
    <property type="entry name" value="Subtilisin-like"/>
    <property type="match status" value="1"/>
</dbReference>
<evidence type="ECO:0000256" key="7">
    <source>
        <dbReference type="SAM" id="MobiDB-lite"/>
    </source>
</evidence>